<reference evidence="2" key="1">
    <citation type="submission" date="2023-02" db="EMBL/GenBank/DDBJ databases">
        <title>Genome of toxic invasive species Heracleum sosnowskyi carries increased number of genes despite the absence of recent whole-genome duplications.</title>
        <authorList>
            <person name="Schelkunov M."/>
            <person name="Shtratnikova V."/>
            <person name="Makarenko M."/>
            <person name="Klepikova A."/>
            <person name="Omelchenko D."/>
            <person name="Novikova G."/>
            <person name="Obukhova E."/>
            <person name="Bogdanov V."/>
            <person name="Penin A."/>
            <person name="Logacheva M."/>
        </authorList>
    </citation>
    <scope>NUCLEOTIDE SEQUENCE</scope>
    <source>
        <strain evidence="2">Hsosn_3</strain>
        <tissue evidence="2">Leaf</tissue>
    </source>
</reference>
<dbReference type="SUPFAM" id="SSF53187">
    <property type="entry name" value="Zn-dependent exopeptidases"/>
    <property type="match status" value="1"/>
</dbReference>
<dbReference type="GO" id="GO:0010179">
    <property type="term" value="F:IAA-Ala conjugate hydrolase activity"/>
    <property type="evidence" value="ECO:0007669"/>
    <property type="project" value="TreeGrafter"/>
</dbReference>
<dbReference type="Proteomes" id="UP001237642">
    <property type="component" value="Unassembled WGS sequence"/>
</dbReference>
<dbReference type="Pfam" id="PF01546">
    <property type="entry name" value="Peptidase_M20"/>
    <property type="match status" value="1"/>
</dbReference>
<name>A0AAD8IE29_9APIA</name>
<feature type="region of interest" description="Disordered" evidence="1">
    <location>
        <begin position="94"/>
        <end position="114"/>
    </location>
</feature>
<organism evidence="2 3">
    <name type="scientific">Heracleum sosnowskyi</name>
    <dbReference type="NCBI Taxonomy" id="360622"/>
    <lineage>
        <taxon>Eukaryota</taxon>
        <taxon>Viridiplantae</taxon>
        <taxon>Streptophyta</taxon>
        <taxon>Embryophyta</taxon>
        <taxon>Tracheophyta</taxon>
        <taxon>Spermatophyta</taxon>
        <taxon>Magnoliopsida</taxon>
        <taxon>eudicotyledons</taxon>
        <taxon>Gunneridae</taxon>
        <taxon>Pentapetalae</taxon>
        <taxon>asterids</taxon>
        <taxon>campanulids</taxon>
        <taxon>Apiales</taxon>
        <taxon>Apiaceae</taxon>
        <taxon>Apioideae</taxon>
        <taxon>apioid superclade</taxon>
        <taxon>Tordylieae</taxon>
        <taxon>Tordyliinae</taxon>
        <taxon>Heracleum</taxon>
    </lineage>
</organism>
<comment type="caution">
    <text evidence="2">The sequence shown here is derived from an EMBL/GenBank/DDBJ whole genome shotgun (WGS) entry which is preliminary data.</text>
</comment>
<dbReference type="InterPro" id="IPR017439">
    <property type="entry name" value="Amidohydrolase"/>
</dbReference>
<reference evidence="2" key="2">
    <citation type="submission" date="2023-05" db="EMBL/GenBank/DDBJ databases">
        <authorList>
            <person name="Schelkunov M.I."/>
        </authorList>
    </citation>
    <scope>NUCLEOTIDE SEQUENCE</scope>
    <source>
        <strain evidence="2">Hsosn_3</strain>
        <tissue evidence="2">Leaf</tissue>
    </source>
</reference>
<dbReference type="PANTHER" id="PTHR11014:SF63">
    <property type="entry name" value="METALLOPEPTIDASE, PUTATIVE (AFU_ORTHOLOGUE AFUA_6G09600)-RELATED"/>
    <property type="match status" value="1"/>
</dbReference>
<protein>
    <submittedName>
        <fullName evidence="2">IAA-amino acid hydrolase ILR1-like protein</fullName>
    </submittedName>
</protein>
<evidence type="ECO:0000313" key="2">
    <source>
        <dbReference type="EMBL" id="KAK1384202.1"/>
    </source>
</evidence>
<dbReference type="AlphaFoldDB" id="A0AAD8IE29"/>
<dbReference type="EMBL" id="JAUIZM010000005">
    <property type="protein sequence ID" value="KAK1384202.1"/>
    <property type="molecule type" value="Genomic_DNA"/>
</dbReference>
<sequence>MHACGHDAHTTMLLGAAKLLQRKQDELKGSVKLVFQPAEEGRSEAYHMLKEGALDGSQAIFGLHVDPTLPAGTIGSKPSPFFASSGRFIASIKGEGGHAASPHRTKDTVLAASM</sequence>
<dbReference type="Gene3D" id="3.40.630.10">
    <property type="entry name" value="Zn peptidases"/>
    <property type="match status" value="1"/>
</dbReference>
<accession>A0AAD8IE29</accession>
<dbReference type="Gene3D" id="3.30.70.360">
    <property type="match status" value="1"/>
</dbReference>
<dbReference type="PANTHER" id="PTHR11014">
    <property type="entry name" value="PEPTIDASE M20 FAMILY MEMBER"/>
    <property type="match status" value="1"/>
</dbReference>
<proteinExistence type="predicted"/>
<dbReference type="GO" id="GO:0009850">
    <property type="term" value="P:auxin metabolic process"/>
    <property type="evidence" value="ECO:0007669"/>
    <property type="project" value="TreeGrafter"/>
</dbReference>
<keyword evidence="3" id="KW-1185">Reference proteome</keyword>
<keyword evidence="2" id="KW-0378">Hydrolase</keyword>
<gene>
    <name evidence="2" type="ORF">POM88_021937</name>
</gene>
<dbReference type="GO" id="GO:0005783">
    <property type="term" value="C:endoplasmic reticulum"/>
    <property type="evidence" value="ECO:0007669"/>
    <property type="project" value="TreeGrafter"/>
</dbReference>
<evidence type="ECO:0000256" key="1">
    <source>
        <dbReference type="SAM" id="MobiDB-lite"/>
    </source>
</evidence>
<evidence type="ECO:0000313" key="3">
    <source>
        <dbReference type="Proteomes" id="UP001237642"/>
    </source>
</evidence>
<dbReference type="InterPro" id="IPR002933">
    <property type="entry name" value="Peptidase_M20"/>
</dbReference>